<sequence>MKNDSQSVKVGEDVLKELDRLAELENSERDLLFKEAISRGLKDLKMHLAVKAFAEKKATTSEAADIADVSVGEMMDELRKRGLRPEIEKADLEESLKNASKAIKG</sequence>
<protein>
    <recommendedName>
        <fullName evidence="3">Ribbon-helix-helix protein CopG domain-containing protein</fullName>
    </recommendedName>
</protein>
<keyword evidence="2" id="KW-1185">Reference proteome</keyword>
<proteinExistence type="predicted"/>
<dbReference type="InterPro" id="IPR005368">
    <property type="entry name" value="UPF0175"/>
</dbReference>
<gene>
    <name evidence="1" type="ORF">AKJ66_04730</name>
</gene>
<dbReference type="AlphaFoldDB" id="A0A133UD20"/>
<dbReference type="Pfam" id="PF03683">
    <property type="entry name" value="UPF0175"/>
    <property type="match status" value="1"/>
</dbReference>
<dbReference type="Proteomes" id="UP000070657">
    <property type="component" value="Unassembled WGS sequence"/>
</dbReference>
<reference evidence="1 2" key="1">
    <citation type="journal article" date="2016" name="Sci. Rep.">
        <title>Metabolic traits of an uncultured archaeal lineage -MSBL1- from brine pools of the Red Sea.</title>
        <authorList>
            <person name="Mwirichia R."/>
            <person name="Alam I."/>
            <person name="Rashid M."/>
            <person name="Vinu M."/>
            <person name="Ba-Alawi W."/>
            <person name="Anthony Kamau A."/>
            <person name="Kamanda Ngugi D."/>
            <person name="Goker M."/>
            <person name="Klenk H.P."/>
            <person name="Bajic V."/>
            <person name="Stingl U."/>
        </authorList>
    </citation>
    <scope>NUCLEOTIDE SEQUENCE [LARGE SCALE GENOMIC DNA]</scope>
    <source>
        <strain evidence="1">SCGC-AAA259E22</strain>
    </source>
</reference>
<comment type="caution">
    <text evidence="1">The sequence shown here is derived from an EMBL/GenBank/DDBJ whole genome shotgun (WGS) entry which is preliminary data.</text>
</comment>
<organism evidence="1 2">
    <name type="scientific">candidate division MSBL1 archaeon SCGC-AAA259E22</name>
    <dbReference type="NCBI Taxonomy" id="1698265"/>
    <lineage>
        <taxon>Archaea</taxon>
        <taxon>Methanobacteriati</taxon>
        <taxon>Methanobacteriota</taxon>
        <taxon>candidate division MSBL1</taxon>
    </lineage>
</organism>
<evidence type="ECO:0000313" key="1">
    <source>
        <dbReference type="EMBL" id="KXA92075.1"/>
    </source>
</evidence>
<name>A0A133UD20_9EURY</name>
<evidence type="ECO:0000313" key="2">
    <source>
        <dbReference type="Proteomes" id="UP000070657"/>
    </source>
</evidence>
<evidence type="ECO:0008006" key="3">
    <source>
        <dbReference type="Google" id="ProtNLM"/>
    </source>
</evidence>
<dbReference type="EMBL" id="LHXP01000097">
    <property type="protein sequence ID" value="KXA92075.1"/>
    <property type="molecule type" value="Genomic_DNA"/>
</dbReference>
<accession>A0A133UD20</accession>